<organism evidence="3 4">
    <name type="scientific">Canariomyces notabilis</name>
    <dbReference type="NCBI Taxonomy" id="2074819"/>
    <lineage>
        <taxon>Eukaryota</taxon>
        <taxon>Fungi</taxon>
        <taxon>Dikarya</taxon>
        <taxon>Ascomycota</taxon>
        <taxon>Pezizomycotina</taxon>
        <taxon>Sordariomycetes</taxon>
        <taxon>Sordariomycetidae</taxon>
        <taxon>Sordariales</taxon>
        <taxon>Chaetomiaceae</taxon>
        <taxon>Canariomyces</taxon>
    </lineage>
</organism>
<accession>A0AAN6YSL7</accession>
<evidence type="ECO:0000313" key="4">
    <source>
        <dbReference type="Proteomes" id="UP001302812"/>
    </source>
</evidence>
<evidence type="ECO:0000256" key="1">
    <source>
        <dbReference type="SAM" id="SignalP"/>
    </source>
</evidence>
<dbReference type="InterPro" id="IPR053168">
    <property type="entry name" value="Glutamic_endopeptidase"/>
</dbReference>
<protein>
    <recommendedName>
        <fullName evidence="2">Neprosin PEP catalytic domain-containing protein</fullName>
    </recommendedName>
</protein>
<sequence length="552" mass="61101">MTSVLLLNFLLLCVPSLCNALKFIPFSEFLLSVEKATYKDYASTPVRDEYAFLEIKEHILNMYGGVTVPANVRSYLTDHGYTDCILYLEQSSIHLLNLTEEEKTPPQDDEDVDLPDLGGATDGVKEQPIAVSLFGDPNAVDVFGNPQHCPKGTVPQRRLTPDRITRFGTLYNFFAKIPFNFTAAWNATDTDNGTVVQKRDVIDRFGIKHLHEAVYDEAVENFVGGGSSMNVWKPHAGFSISQIWLTDPAATQTIESGWVVGHGGPFDDDEPHPFIYYTTGGYAEGTGCYNTGDECPGFVMSSGGHNLRWDLALTPSTFGGKQYELRLVWKLRSSQWRLYFQTLDPITDRLTHNHLVGFYPASLYRTGKGELGTHAVYFIVGGEVAEVDAPESYGEMGSGRKVTITGDPYADNYGQVAYQRAIYRMKDRRDDATETWDRAVLRSTVDNTAEHCYNKYYASEIGSPDAPAGWGATILFGGPGGVYCDDESYPRCRALGCRPLCRERRLCPGNPRCTDSTPGDDPPCCPSIAGPDNAECRLTRERCRANGCGTTL</sequence>
<feature type="chain" id="PRO_5043035384" description="Neprosin PEP catalytic domain-containing protein" evidence="1">
    <location>
        <begin position="21"/>
        <end position="552"/>
    </location>
</feature>
<keyword evidence="1" id="KW-0732">Signal</keyword>
<dbReference type="PROSITE" id="PS52045">
    <property type="entry name" value="NEPROSIN_PEP_CD"/>
    <property type="match status" value="1"/>
</dbReference>
<gene>
    <name evidence="3" type="ORF">N656DRAFT_778890</name>
</gene>
<evidence type="ECO:0000259" key="2">
    <source>
        <dbReference type="PROSITE" id="PS52045"/>
    </source>
</evidence>
<proteinExistence type="predicted"/>
<reference evidence="3" key="2">
    <citation type="submission" date="2023-05" db="EMBL/GenBank/DDBJ databases">
        <authorList>
            <consortium name="Lawrence Berkeley National Laboratory"/>
            <person name="Steindorff A."/>
            <person name="Hensen N."/>
            <person name="Bonometti L."/>
            <person name="Westerberg I."/>
            <person name="Brannstrom I.O."/>
            <person name="Guillou S."/>
            <person name="Cros-Aarteil S."/>
            <person name="Calhoun S."/>
            <person name="Haridas S."/>
            <person name="Kuo A."/>
            <person name="Mondo S."/>
            <person name="Pangilinan J."/>
            <person name="Riley R."/>
            <person name="Labutti K."/>
            <person name="Andreopoulos B."/>
            <person name="Lipzen A."/>
            <person name="Chen C."/>
            <person name="Yanf M."/>
            <person name="Daum C."/>
            <person name="Ng V."/>
            <person name="Clum A."/>
            <person name="Ohm R."/>
            <person name="Martin F."/>
            <person name="Silar P."/>
            <person name="Natvig D."/>
            <person name="Lalanne C."/>
            <person name="Gautier V."/>
            <person name="Ament-Velasquez S.L."/>
            <person name="Kruys A."/>
            <person name="Hutchinson M.I."/>
            <person name="Powell A.J."/>
            <person name="Barry K."/>
            <person name="Miller A.N."/>
            <person name="Grigoriev I.V."/>
            <person name="Debuchy R."/>
            <person name="Gladieux P."/>
            <person name="Thoren M.H."/>
            <person name="Johannesson H."/>
        </authorList>
    </citation>
    <scope>NUCLEOTIDE SEQUENCE</scope>
    <source>
        <strain evidence="3">CBS 508.74</strain>
    </source>
</reference>
<dbReference type="GeneID" id="89939219"/>
<keyword evidence="4" id="KW-1185">Reference proteome</keyword>
<feature type="signal peptide" evidence="1">
    <location>
        <begin position="1"/>
        <end position="20"/>
    </location>
</feature>
<feature type="domain" description="Neprosin PEP catalytic" evidence="2">
    <location>
        <begin position="203"/>
        <end position="485"/>
    </location>
</feature>
<comment type="caution">
    <text evidence="3">The sequence shown here is derived from an EMBL/GenBank/DDBJ whole genome shotgun (WGS) entry which is preliminary data.</text>
</comment>
<dbReference type="PANTHER" id="PTHR31589">
    <property type="entry name" value="PROTEIN, PUTATIVE (DUF239)-RELATED-RELATED"/>
    <property type="match status" value="1"/>
</dbReference>
<dbReference type="Pfam" id="PF03080">
    <property type="entry name" value="Neprosin"/>
    <property type="match status" value="1"/>
</dbReference>
<dbReference type="InterPro" id="IPR004314">
    <property type="entry name" value="Neprosin"/>
</dbReference>
<dbReference type="Proteomes" id="UP001302812">
    <property type="component" value="Unassembled WGS sequence"/>
</dbReference>
<name>A0AAN6YSL7_9PEZI</name>
<reference evidence="3" key="1">
    <citation type="journal article" date="2023" name="Mol. Phylogenet. Evol.">
        <title>Genome-scale phylogeny and comparative genomics of the fungal order Sordariales.</title>
        <authorList>
            <person name="Hensen N."/>
            <person name="Bonometti L."/>
            <person name="Westerberg I."/>
            <person name="Brannstrom I.O."/>
            <person name="Guillou S."/>
            <person name="Cros-Aarteil S."/>
            <person name="Calhoun S."/>
            <person name="Haridas S."/>
            <person name="Kuo A."/>
            <person name="Mondo S."/>
            <person name="Pangilinan J."/>
            <person name="Riley R."/>
            <person name="LaButti K."/>
            <person name="Andreopoulos B."/>
            <person name="Lipzen A."/>
            <person name="Chen C."/>
            <person name="Yan M."/>
            <person name="Daum C."/>
            <person name="Ng V."/>
            <person name="Clum A."/>
            <person name="Steindorff A."/>
            <person name="Ohm R.A."/>
            <person name="Martin F."/>
            <person name="Silar P."/>
            <person name="Natvig D.O."/>
            <person name="Lalanne C."/>
            <person name="Gautier V."/>
            <person name="Ament-Velasquez S.L."/>
            <person name="Kruys A."/>
            <person name="Hutchinson M.I."/>
            <person name="Powell A.J."/>
            <person name="Barry K."/>
            <person name="Miller A.N."/>
            <person name="Grigoriev I.V."/>
            <person name="Debuchy R."/>
            <person name="Gladieux P."/>
            <person name="Hiltunen Thoren M."/>
            <person name="Johannesson H."/>
        </authorList>
    </citation>
    <scope>NUCLEOTIDE SEQUENCE</scope>
    <source>
        <strain evidence="3">CBS 508.74</strain>
    </source>
</reference>
<dbReference type="RefSeq" id="XP_064670242.1">
    <property type="nucleotide sequence ID" value="XM_064815094.1"/>
</dbReference>
<dbReference type="PANTHER" id="PTHR31589:SF110">
    <property type="entry name" value="PROTEIN, PUTATIVE (DUF239)-RELATED"/>
    <property type="match status" value="1"/>
</dbReference>
<evidence type="ECO:0000313" key="3">
    <source>
        <dbReference type="EMBL" id="KAK4112672.1"/>
    </source>
</evidence>
<dbReference type="AlphaFoldDB" id="A0AAN6YSL7"/>
<dbReference type="EMBL" id="MU853341">
    <property type="protein sequence ID" value="KAK4112672.1"/>
    <property type="molecule type" value="Genomic_DNA"/>
</dbReference>